<dbReference type="GO" id="GO:0004553">
    <property type="term" value="F:hydrolase activity, hydrolyzing O-glycosyl compounds"/>
    <property type="evidence" value="ECO:0007669"/>
    <property type="project" value="UniProtKB-ARBA"/>
</dbReference>
<dbReference type="EMBL" id="CP002048">
    <property type="protein sequence ID" value="ADI01431.1"/>
    <property type="molecule type" value="Genomic_DNA"/>
</dbReference>
<evidence type="ECO:0000313" key="2">
    <source>
        <dbReference type="EMBL" id="ADI01431.1"/>
    </source>
</evidence>
<dbReference type="eggNOG" id="COG3387">
    <property type="taxonomic scope" value="Bacteria"/>
</dbReference>
<dbReference type="HOGENOM" id="CLU_028187_0_0_9"/>
<keyword evidence="3" id="KW-1185">Reference proteome</keyword>
<dbReference type="PANTHER" id="PTHR31616:SF13">
    <property type="entry name" value="GLUCAN 1,4-ALPHA-GLUCOSIDASE"/>
    <property type="match status" value="1"/>
</dbReference>
<dbReference type="PANTHER" id="PTHR31616">
    <property type="entry name" value="TREHALASE"/>
    <property type="match status" value="1"/>
</dbReference>
<name>D7CL46_SYNLT</name>
<dbReference type="Proteomes" id="UP000000378">
    <property type="component" value="Chromosome"/>
</dbReference>
<dbReference type="InterPro" id="IPR011613">
    <property type="entry name" value="GH15-like"/>
</dbReference>
<organism evidence="2 3">
    <name type="scientific">Syntrophothermus lipocalidus (strain DSM 12680 / TGB-C1)</name>
    <dbReference type="NCBI Taxonomy" id="643648"/>
    <lineage>
        <taxon>Bacteria</taxon>
        <taxon>Bacillati</taxon>
        <taxon>Bacillota</taxon>
        <taxon>Clostridia</taxon>
        <taxon>Eubacteriales</taxon>
        <taxon>Syntrophomonadaceae</taxon>
        <taxon>Syntrophothermus</taxon>
    </lineage>
</organism>
<dbReference type="Pfam" id="PF00723">
    <property type="entry name" value="Glyco_hydro_15"/>
    <property type="match status" value="1"/>
</dbReference>
<accession>D7CL46</accession>
<feature type="domain" description="GH15-like" evidence="1">
    <location>
        <begin position="280"/>
        <end position="640"/>
    </location>
</feature>
<dbReference type="Gene3D" id="1.50.10.10">
    <property type="match status" value="1"/>
</dbReference>
<dbReference type="KEGG" id="slp:Slip_0648"/>
<proteinExistence type="predicted"/>
<gene>
    <name evidence="2" type="ordered locus">Slip_0648</name>
</gene>
<dbReference type="STRING" id="643648.Slip_0648"/>
<dbReference type="InterPro" id="IPR008928">
    <property type="entry name" value="6-hairpin_glycosidase_sf"/>
</dbReference>
<evidence type="ECO:0000313" key="3">
    <source>
        <dbReference type="Proteomes" id="UP000000378"/>
    </source>
</evidence>
<dbReference type="InterPro" id="IPR012341">
    <property type="entry name" value="6hp_glycosidase-like_sf"/>
</dbReference>
<dbReference type="CAZy" id="GH15">
    <property type="family name" value="Glycoside Hydrolase Family 15"/>
</dbReference>
<dbReference type="SUPFAM" id="SSF48208">
    <property type="entry name" value="Six-hairpin glycosidases"/>
    <property type="match status" value="1"/>
</dbReference>
<dbReference type="AlphaFoldDB" id="D7CL46"/>
<protein>
    <submittedName>
        <fullName evidence="2">Glycoside hydrolase 15-related protein</fullName>
    </submittedName>
</protein>
<dbReference type="GO" id="GO:0005975">
    <property type="term" value="P:carbohydrate metabolic process"/>
    <property type="evidence" value="ECO:0007669"/>
    <property type="project" value="InterPro"/>
</dbReference>
<evidence type="ECO:0000259" key="1">
    <source>
        <dbReference type="Pfam" id="PF00723"/>
    </source>
</evidence>
<reference evidence="3" key="1">
    <citation type="journal article" date="2010" name="Stand. Genomic Sci.">
        <title>Complete genome sequence of Syntrophothermus lipocalidus type strain (TGB-C1T).</title>
        <authorList>
            <consortium name="US DOE Joint Genome Institute (JGI-PGF)"/>
            <person name="Djao O."/>
            <person name="Zhang X."/>
            <person name="Lucas S."/>
            <person name="Lapidus A."/>
            <person name="Glavina Del Rio T."/>
            <person name="Nolan M."/>
            <person name="Tice H."/>
            <person name="Cheng J."/>
            <person name="Han C."/>
            <person name="Tapia R."/>
            <person name="Goodwin L."/>
            <person name="Pitluck S."/>
            <person name="Liolios K."/>
            <person name="Ivanova N."/>
            <person name="Mavromatis K."/>
            <person name="Mikhailova N."/>
            <person name="Ovchinnikova G."/>
            <person name="Pati A."/>
            <person name="Brambilla E."/>
            <person name="Chen A."/>
            <person name="Palaniappan K."/>
            <person name="Land M."/>
            <person name="Hauser L."/>
            <person name="Chang Y."/>
            <person name="Jeffries C."/>
            <person name="Rohde M."/>
            <person name="Sikorski J."/>
            <person name="Spring S."/>
            <person name="Goker M."/>
            <person name="Detter J."/>
            <person name="Woyke T."/>
            <person name="Bristow J."/>
            <person name="Eisen J."/>
            <person name="Markowitz V."/>
            <person name="Hugenholtz P."/>
            <person name="Kyrpides N."/>
            <person name="Klenk H."/>
        </authorList>
    </citation>
    <scope>NUCLEOTIDE SEQUENCE [LARGE SCALE GENOMIC DNA]</scope>
    <source>
        <strain evidence="3">DSM 12680 / TGB-C1</strain>
    </source>
</reference>
<reference evidence="2 3" key="2">
    <citation type="journal article" date="2010" name="Stand. Genomic Sci.">
        <title>Complete genome sequence of Syntrophothermus lipocalidus type strain (TGB-C1).</title>
        <authorList>
            <person name="Djao O.D."/>
            <person name="Zhang X."/>
            <person name="Lucas S."/>
            <person name="Lapidus A."/>
            <person name="Del Rio T.G."/>
            <person name="Nolan M."/>
            <person name="Tice H."/>
            <person name="Cheng J.F."/>
            <person name="Han C."/>
            <person name="Tapia R."/>
            <person name="Goodwin L."/>
            <person name="Pitluck S."/>
            <person name="Liolios K."/>
            <person name="Ivanova N."/>
            <person name="Mavromatis K."/>
            <person name="Mikhailova N."/>
            <person name="Ovchinnikova G."/>
            <person name="Pati A."/>
            <person name="Brambilla E."/>
            <person name="Chen A."/>
            <person name="Palaniappan K."/>
            <person name="Land M."/>
            <person name="Hauser L."/>
            <person name="Chang Y.J."/>
            <person name="Jeffries C.D."/>
            <person name="Rohde M."/>
            <person name="Sikorski J."/>
            <person name="Spring S."/>
            <person name="Goker M."/>
            <person name="Detter J.C."/>
            <person name="Woyke T."/>
            <person name="Bristow J."/>
            <person name="Eisen J.A."/>
            <person name="Markowitz V."/>
            <person name="Hugenholtz P."/>
            <person name="Kyrpides N.C."/>
            <person name="Klenk H.P."/>
        </authorList>
    </citation>
    <scope>NUCLEOTIDE SEQUENCE [LARGE SCALE GENOMIC DNA]</scope>
    <source>
        <strain evidence="3">DSM 12680 / TGB-C1</strain>
    </source>
</reference>
<keyword evidence="2" id="KW-0378">Hydrolase</keyword>
<sequence length="656" mass="75090">MRQVVLGNGSLLLNFDNELNIRDLYWPYGGFENHGDRNRTNFGVYTDGKLSWFFEDCWRKEISCTEETPVTDIRASNPEQQVDLVINDAVHWAEDFYMKKIAVKNRSVYPREIKLVFYQDLSIKGIEAGDSAVYDPQTGGIYHYKKGCYILANCRTDKGTAKEYSTGVKRYRGKEGTYRDAEDGMLSLNPVADGPVDSALSVSLNLEAGEEGLVYYWLIVCHSLAALRRANDRFMSKHPETWLQEIIRYYRRWIKRQERDYQDLSPEVQRVFKQSLFTIKAQMDRRGAVVASSDADTFLVARDHYMYLWPRDGAMVAHALDLAGYPEETRKFYTFCGALLSDEGYFLQRYNPDGSPGCTWHPWLMHGQPCLPIQEDETALVIWALGQHCRLYQDEDFARSMFESLVRPSVRFMLDYTDAVTGLPKPSWDLWEERWGIFAFTCGAVYGALQAGALMARALNAMDLADECEKRTAELKQAMVRWLYSEQLGRFARGLLISEQDEMMTDLTLDSSLHGLYAFGAFAPGDEKVVKTIHTLKEGLWVKTSVGGMARYPGDYYFRVADNLHEVPGNPWIITTLWLADWYIRRAEGIGDLKPARELIEWAAAKAVGTCSLPEQVHPYTGEPLSVVPLTWSHSTFVQVVISYLAKRARLRKELH</sequence>